<dbReference type="VEuPathDB" id="PlasmoDB:AK88_01742"/>
<dbReference type="OMA" id="HIMIGIN"/>
<dbReference type="RefSeq" id="XP_012334800.1">
    <property type="nucleotide sequence ID" value="XM_012479377.1"/>
</dbReference>
<dbReference type="OrthoDB" id="378572at2759"/>
<feature type="region of interest" description="Disordered" evidence="2">
    <location>
        <begin position="182"/>
        <end position="271"/>
    </location>
</feature>
<feature type="compositionally biased region" description="Polar residues" evidence="2">
    <location>
        <begin position="949"/>
        <end position="958"/>
    </location>
</feature>
<feature type="compositionally biased region" description="Basic and acidic residues" evidence="2">
    <location>
        <begin position="238"/>
        <end position="249"/>
    </location>
</feature>
<evidence type="ECO:0000313" key="3">
    <source>
        <dbReference type="EMBL" id="KJP88662.1"/>
    </source>
</evidence>
<protein>
    <submittedName>
        <fullName evidence="3">Uncharacterized protein</fullName>
    </submittedName>
</protein>
<dbReference type="AlphaFoldDB" id="A0A0D9QPG0"/>
<dbReference type="Proteomes" id="UP000054561">
    <property type="component" value="Unassembled WGS sequence"/>
</dbReference>
<feature type="compositionally biased region" description="Low complexity" evidence="2">
    <location>
        <begin position="423"/>
        <end position="440"/>
    </location>
</feature>
<evidence type="ECO:0000313" key="4">
    <source>
        <dbReference type="Proteomes" id="UP000054561"/>
    </source>
</evidence>
<feature type="compositionally biased region" description="Basic and acidic residues" evidence="2">
    <location>
        <begin position="189"/>
        <end position="210"/>
    </location>
</feature>
<organism evidence="3 4">
    <name type="scientific">Plasmodium fragile</name>
    <dbReference type="NCBI Taxonomy" id="5857"/>
    <lineage>
        <taxon>Eukaryota</taxon>
        <taxon>Sar</taxon>
        <taxon>Alveolata</taxon>
        <taxon>Apicomplexa</taxon>
        <taxon>Aconoidasida</taxon>
        <taxon>Haemosporida</taxon>
        <taxon>Plasmodiidae</taxon>
        <taxon>Plasmodium</taxon>
        <taxon>Plasmodium (Plasmodium)</taxon>
    </lineage>
</organism>
<evidence type="ECO:0000256" key="1">
    <source>
        <dbReference type="SAM" id="Coils"/>
    </source>
</evidence>
<dbReference type="EMBL" id="KQ001659">
    <property type="protein sequence ID" value="KJP88662.1"/>
    <property type="molecule type" value="Genomic_DNA"/>
</dbReference>
<feature type="region of interest" description="Disordered" evidence="2">
    <location>
        <begin position="411"/>
        <end position="456"/>
    </location>
</feature>
<accession>A0A0D9QPG0</accession>
<dbReference type="GeneID" id="24267056"/>
<name>A0A0D9QPG0_PLAFR</name>
<feature type="compositionally biased region" description="Polar residues" evidence="2">
    <location>
        <begin position="211"/>
        <end position="224"/>
    </location>
</feature>
<feature type="compositionally biased region" description="Basic and acidic residues" evidence="2">
    <location>
        <begin position="929"/>
        <end position="948"/>
    </location>
</feature>
<evidence type="ECO:0000256" key="2">
    <source>
        <dbReference type="SAM" id="MobiDB-lite"/>
    </source>
</evidence>
<feature type="region of interest" description="Disordered" evidence="2">
    <location>
        <begin position="918"/>
        <end position="993"/>
    </location>
</feature>
<gene>
    <name evidence="3" type="ORF">AK88_01742</name>
</gene>
<sequence>MTKALLLSLVHNASTQLSNEIVALNDDILFLQNELSVSKNNQCSDLVKRKTDTTKEQNLKQLSAFLTKYAMFLLDKREGNAPSGCYYSHMMSRNEGIANLMEGMDKANTCKEHSAAERLKDLCQKKSALEDMLRLLQISDVEKLSDDKSHDVFSDLMLQLKSSIRGGAEHLFSRMRQREDGAKLPWGKANDHGRDNNNDGDDDARGDRYSTEASVVSGISSSCERVSDVEEASGTSDVHADGTLRERSPAKNPSLNRHITEKGSPLNWKSHTEERLFPKSGSLTSSFLTKQQKCRTGNNPGDSSLQKFNLMRKCFSNTKGGATSFLFDRDRNMNDGEADIPPRTSRSEKSKMQILRKCTNGESVHVENKNTNVAILKEHIEKGSPNISVKPIPPSINKSCKNVCTRKGNNQLNGEAWEGRNQSGSFDSLSSSSSDASASRGPGGDRSGSGNRMGRKKYLIRINKKGNGRFQVKKEGANSSSCIYDFEVIYEGVDASAPRERTRKQLVHFSFLRKGGKIRGVEKLHIGEIELVKSLQFGSTTKGGARNEDVDGVSAGEQLGVPRRKKERTKKEANKRINLLEENLKNLREENFRKKYELTRIIDDMNKKKMKDIATHDGANCDAADCHAANCHTEAESYNMEFVETNRLRGLYIHMLDKQNQLERDKNFYKNELEKLQEDMKNNAAPLADFLREEKEKFLEREKEFYKKEKKYFQVKNKLRKKITHIENELEIAQEKLKREREENIRLNNTITENLSTIEKKDNERRNSEQQNESKIKILNTELQELMHTVVVEKKEKNKLQEEISLIRKDMAFDNFKKVVLEKITKTNGDIKYLAEILELLTTEMENKISKENCNDRKVSELKEECTKKDQLLSNAQDKMNQDKKKMRKMKEEIAYLHEKNRNLLESVKYMVAQGVGEFPNDNEVNTEEDGHYASSDEREGVTLHPPRETSQISQSHDVASRNRKGTGSKKQEECGPRSGKRRLSKNRESFTSFSDNSSLFLCHDMDTKRGCSSDELTSAAGDPDYVCRGLIRHSLR</sequence>
<feature type="coiled-coil region" evidence="1">
    <location>
        <begin position="859"/>
        <end position="907"/>
    </location>
</feature>
<feature type="coiled-coil region" evidence="1">
    <location>
        <begin position="716"/>
        <end position="750"/>
    </location>
</feature>
<keyword evidence="4" id="KW-1185">Reference proteome</keyword>
<feature type="region of interest" description="Disordered" evidence="2">
    <location>
        <begin position="541"/>
        <end position="572"/>
    </location>
</feature>
<proteinExistence type="predicted"/>
<keyword evidence="1" id="KW-0175">Coiled coil</keyword>
<reference evidence="3 4" key="1">
    <citation type="submission" date="2014-03" db="EMBL/GenBank/DDBJ databases">
        <title>The Genome Sequence of Plasmodium fragile nilgiri.</title>
        <authorList>
            <consortium name="The Broad Institute Genomics Platform"/>
            <consortium name="The Broad Institute Genome Sequencing Center for Infectious Disease"/>
            <person name="Neafsey D."/>
            <person name="Duraisingh M."/>
            <person name="Young S.K."/>
            <person name="Zeng Q."/>
            <person name="Gargeya S."/>
            <person name="Abouelleil A."/>
            <person name="Alvarado L."/>
            <person name="Chapman S.B."/>
            <person name="Gainer-Dewar J."/>
            <person name="Goldberg J."/>
            <person name="Griggs A."/>
            <person name="Gujja S."/>
            <person name="Hansen M."/>
            <person name="Howarth C."/>
            <person name="Imamovic A."/>
            <person name="Larimer J."/>
            <person name="Pearson M."/>
            <person name="Poon T.W."/>
            <person name="Priest M."/>
            <person name="Roberts A."/>
            <person name="Saif S."/>
            <person name="Shea T."/>
            <person name="Sykes S."/>
            <person name="Wortman J."/>
            <person name="Nusbaum C."/>
            <person name="Birren B."/>
        </authorList>
    </citation>
    <scope>NUCLEOTIDE SEQUENCE [LARGE SCALE GENOMIC DNA]</scope>
    <source>
        <strain evidence="4">nilgiri</strain>
    </source>
</reference>